<evidence type="ECO:0000256" key="12">
    <source>
        <dbReference type="SAM" id="Phobius"/>
    </source>
</evidence>
<gene>
    <name evidence="15" type="ORF">BTA35_0204245</name>
</gene>
<keyword evidence="4" id="KW-0145">Chemotaxis</keyword>
<dbReference type="InterPro" id="IPR004089">
    <property type="entry name" value="MCPsignal_dom"/>
</dbReference>
<comment type="caution">
    <text evidence="15">The sequence shown here is derived from an EMBL/GenBank/DDBJ whole genome shotgun (WGS) entry which is preliminary data.</text>
</comment>
<organism evidence="15 16">
    <name type="scientific">Oceanospirillum linum</name>
    <dbReference type="NCBI Taxonomy" id="966"/>
    <lineage>
        <taxon>Bacteria</taxon>
        <taxon>Pseudomonadati</taxon>
        <taxon>Pseudomonadota</taxon>
        <taxon>Gammaproteobacteria</taxon>
        <taxon>Oceanospirillales</taxon>
        <taxon>Oceanospirillaceae</taxon>
        <taxon>Oceanospirillum</taxon>
    </lineage>
</organism>
<keyword evidence="7 12" id="KW-0472">Membrane</keyword>
<dbReference type="Gene3D" id="1.10.287.950">
    <property type="entry name" value="Methyl-accepting chemotaxis protein"/>
    <property type="match status" value="1"/>
</dbReference>
<dbReference type="AlphaFoldDB" id="A0A1T1HFV3"/>
<dbReference type="Gene3D" id="3.30.450.20">
    <property type="entry name" value="PAS domain"/>
    <property type="match status" value="1"/>
</dbReference>
<dbReference type="PANTHER" id="PTHR32089">
    <property type="entry name" value="METHYL-ACCEPTING CHEMOTAXIS PROTEIN MCPB"/>
    <property type="match status" value="1"/>
</dbReference>
<dbReference type="EMBL" id="MTSD02000001">
    <property type="protein sequence ID" value="OOV88696.1"/>
    <property type="molecule type" value="Genomic_DNA"/>
</dbReference>
<dbReference type="SMART" id="SM00304">
    <property type="entry name" value="HAMP"/>
    <property type="match status" value="1"/>
</dbReference>
<sequence>MKTFRQLSIQNRLLMTLIIAVLASACITGWIGHTEARKVLVDRLESSELPNVVKRIRNAIDKEITSMQVLTRSIAENSFVLSWLEKGADAEGEQELIQYLRNVAEQNNLSNASFVDRDTARYWNQDGFLRVLQEGQLDGWFFRFRDSGQAESASTYTYPEGNIDVFVNYQQVNGRGSSGASRSFDELAAYLKEFRLENSGFVYLADGDGVVQIHFDASYNNSRRLAQMYPQANVQSLLQQQDFAFIRSGDYLVAASYIPSLKWYVIAQVPESELYAQLDRAEYKAMATILIIVVIFGVIGIWLARSLSRPLNDLAALFQKMGDSGGDLCQRLDDKGDSEISRVGRGFNAFIGNIHNVLSEVSVTAQGVKQTSVDVSANSEQTRNSSQSQQDKTTWVASAIHEMGAATAEIAQNAAAAAGATEKVVEHTDLARHVVSQAQQQSSSMEGEMEGVAQVIARLAEKSDSIGSVLEVIRGISEQTNLLALNAAIEAARAGEQGRGFAVVADEVRNLAQRTSDSTDEIQIMIDELQHEAKSAVDKVEQSGRYTRQSVEAAEQACQALEAIQVDIRQISELNIQVATATEEQSSVTREINSHIVQISDSSEQNTQAASLLAEESSALRGQAEKLQGLVGQFRLDP</sequence>
<dbReference type="PRINTS" id="PR00260">
    <property type="entry name" value="CHEMTRNSDUCR"/>
</dbReference>
<dbReference type="FunFam" id="1.10.287.950:FF:000001">
    <property type="entry name" value="Methyl-accepting chemotaxis sensory transducer"/>
    <property type="match status" value="1"/>
</dbReference>
<accession>A0A1T1HFV3</accession>
<dbReference type="CDD" id="cd06225">
    <property type="entry name" value="HAMP"/>
    <property type="match status" value="1"/>
</dbReference>
<evidence type="ECO:0000256" key="5">
    <source>
        <dbReference type="ARBA" id="ARBA00022692"/>
    </source>
</evidence>
<proteinExistence type="inferred from homology"/>
<evidence type="ECO:0000313" key="15">
    <source>
        <dbReference type="EMBL" id="OOV88696.1"/>
    </source>
</evidence>
<dbReference type="GO" id="GO:0004888">
    <property type="term" value="F:transmembrane signaling receptor activity"/>
    <property type="evidence" value="ECO:0007669"/>
    <property type="project" value="InterPro"/>
</dbReference>
<feature type="transmembrane region" description="Helical" evidence="12">
    <location>
        <begin position="285"/>
        <end position="304"/>
    </location>
</feature>
<dbReference type="CDD" id="cd12912">
    <property type="entry name" value="PDC2_MCP_like"/>
    <property type="match status" value="1"/>
</dbReference>
<feature type="transmembrane region" description="Helical" evidence="12">
    <location>
        <begin position="12"/>
        <end position="32"/>
    </location>
</feature>
<dbReference type="Proteomes" id="UP000190064">
    <property type="component" value="Unassembled WGS sequence"/>
</dbReference>
<evidence type="ECO:0000256" key="1">
    <source>
        <dbReference type="ARBA" id="ARBA00004651"/>
    </source>
</evidence>
<feature type="domain" description="Methyl-accepting transducer" evidence="13">
    <location>
        <begin position="364"/>
        <end position="600"/>
    </location>
</feature>
<evidence type="ECO:0000259" key="14">
    <source>
        <dbReference type="PROSITE" id="PS50885"/>
    </source>
</evidence>
<dbReference type="InterPro" id="IPR004090">
    <property type="entry name" value="Chemotax_Me-accpt_rcpt"/>
</dbReference>
<reference evidence="15" key="1">
    <citation type="submission" date="2017-02" db="EMBL/GenBank/DDBJ databases">
        <title>Draft Genome Sequence of the Salt Water Bacterium Oceanospirillum linum ATCC 11336.</title>
        <authorList>
            <person name="Trachtenberg A.M."/>
            <person name="Carney J.G."/>
            <person name="Linnane J.D."/>
            <person name="Rheaume B.A."/>
            <person name="Pitts N.L."/>
            <person name="Mykles D.L."/>
            <person name="Maclea K.S."/>
        </authorList>
    </citation>
    <scope>NUCLEOTIDE SEQUENCE [LARGE SCALE GENOMIC DNA]</scope>
    <source>
        <strain evidence="15">ATCC 11336</strain>
    </source>
</reference>
<comment type="similarity">
    <text evidence="9">Belongs to the methyl-accepting chemotaxis (MCP) protein family.</text>
</comment>
<evidence type="ECO:0000256" key="6">
    <source>
        <dbReference type="ARBA" id="ARBA00022989"/>
    </source>
</evidence>
<dbReference type="PROSITE" id="PS51257">
    <property type="entry name" value="PROKAR_LIPOPROTEIN"/>
    <property type="match status" value="1"/>
</dbReference>
<dbReference type="GO" id="GO:0006935">
    <property type="term" value="P:chemotaxis"/>
    <property type="evidence" value="ECO:0007669"/>
    <property type="project" value="UniProtKB-KW"/>
</dbReference>
<dbReference type="GO" id="GO:0005886">
    <property type="term" value="C:plasma membrane"/>
    <property type="evidence" value="ECO:0007669"/>
    <property type="project" value="UniProtKB-SubCell"/>
</dbReference>
<dbReference type="SUPFAM" id="SSF58104">
    <property type="entry name" value="Methyl-accepting chemotaxis protein (MCP) signaling domain"/>
    <property type="match status" value="1"/>
</dbReference>
<evidence type="ECO:0000256" key="10">
    <source>
        <dbReference type="PROSITE-ProRule" id="PRU00284"/>
    </source>
</evidence>
<evidence type="ECO:0000256" key="2">
    <source>
        <dbReference type="ARBA" id="ARBA00022475"/>
    </source>
</evidence>
<evidence type="ECO:0000256" key="4">
    <source>
        <dbReference type="ARBA" id="ARBA00022500"/>
    </source>
</evidence>
<evidence type="ECO:0000256" key="3">
    <source>
        <dbReference type="ARBA" id="ARBA00022481"/>
    </source>
</evidence>
<dbReference type="CDD" id="cd11386">
    <property type="entry name" value="MCP_signal"/>
    <property type="match status" value="1"/>
</dbReference>
<evidence type="ECO:0000313" key="16">
    <source>
        <dbReference type="Proteomes" id="UP000190064"/>
    </source>
</evidence>
<feature type="region of interest" description="Disordered" evidence="11">
    <location>
        <begin position="374"/>
        <end position="393"/>
    </location>
</feature>
<evidence type="ECO:0000256" key="8">
    <source>
        <dbReference type="ARBA" id="ARBA00023224"/>
    </source>
</evidence>
<evidence type="ECO:0000256" key="9">
    <source>
        <dbReference type="ARBA" id="ARBA00029447"/>
    </source>
</evidence>
<protein>
    <submittedName>
        <fullName evidence="15">Chemotaxis protein</fullName>
    </submittedName>
</protein>
<dbReference type="Pfam" id="PF00015">
    <property type="entry name" value="MCPsignal"/>
    <property type="match status" value="1"/>
</dbReference>
<comment type="subcellular location">
    <subcellularLocation>
        <location evidence="1">Cell membrane</location>
        <topology evidence="1">Multi-pass membrane protein</topology>
    </subcellularLocation>
</comment>
<evidence type="ECO:0000256" key="7">
    <source>
        <dbReference type="ARBA" id="ARBA00023136"/>
    </source>
</evidence>
<dbReference type="PANTHER" id="PTHR32089:SF39">
    <property type="entry name" value="METHYL-ACCEPTING CHEMOTAXIS PROTEIN HLYB"/>
    <property type="match status" value="1"/>
</dbReference>
<feature type="domain" description="HAMP" evidence="14">
    <location>
        <begin position="305"/>
        <end position="359"/>
    </location>
</feature>
<dbReference type="PROSITE" id="PS50885">
    <property type="entry name" value="HAMP"/>
    <property type="match status" value="1"/>
</dbReference>
<dbReference type="RefSeq" id="WP_077243143.1">
    <property type="nucleotide sequence ID" value="NZ_FXTS01000004.1"/>
</dbReference>
<evidence type="ECO:0000259" key="13">
    <source>
        <dbReference type="PROSITE" id="PS50111"/>
    </source>
</evidence>
<name>A0A1T1HFV3_OCELI</name>
<keyword evidence="8 10" id="KW-0807">Transducer</keyword>
<dbReference type="GO" id="GO:0007165">
    <property type="term" value="P:signal transduction"/>
    <property type="evidence" value="ECO:0007669"/>
    <property type="project" value="UniProtKB-KW"/>
</dbReference>
<keyword evidence="3" id="KW-0488">Methylation</keyword>
<evidence type="ECO:0000256" key="11">
    <source>
        <dbReference type="SAM" id="MobiDB-lite"/>
    </source>
</evidence>
<dbReference type="STRING" id="966.BTA35_0204245"/>
<keyword evidence="2" id="KW-1003">Cell membrane</keyword>
<dbReference type="InterPro" id="IPR003660">
    <property type="entry name" value="HAMP_dom"/>
</dbReference>
<dbReference type="Pfam" id="PF00672">
    <property type="entry name" value="HAMP"/>
    <property type="match status" value="1"/>
</dbReference>
<keyword evidence="5 12" id="KW-0812">Transmembrane</keyword>
<dbReference type="SMART" id="SM00283">
    <property type="entry name" value="MA"/>
    <property type="match status" value="1"/>
</dbReference>
<keyword evidence="16" id="KW-1185">Reference proteome</keyword>
<keyword evidence="6 12" id="KW-1133">Transmembrane helix</keyword>
<dbReference type="PROSITE" id="PS50111">
    <property type="entry name" value="CHEMOTAXIS_TRANSDUC_2"/>
    <property type="match status" value="1"/>
</dbReference>